<dbReference type="AlphaFoldDB" id="A0A3N1Y9G9"/>
<dbReference type="Gene3D" id="1.40.20.10">
    <property type="entry name" value="CHAD domain"/>
    <property type="match status" value="1"/>
</dbReference>
<dbReference type="CDD" id="cd07756">
    <property type="entry name" value="CYTH-like_Pase_CHAD"/>
    <property type="match status" value="1"/>
</dbReference>
<sequence>MGVETELKLRWAGAGTPTPQAVAAPDWPAPRRRRLVSVYYDTPEGALWRRGVAWRVRRAGRTWLQTVKWRGEQQAAMAVRREVEVPLAGPEPAPERLPPEARAVVAAVAGRAGPVFETRFERWTWRLAPEPGLEVELALDLGELRAGAAREPIAELEIELLQGPPEGLYRVGRALAARLPLALGHASKAERGYRLAGLAAEAPAPAPWSPPALDREADAAEAGRILTHDLARHLDAHLEAALAGDAEGLHQVRLALRRLRTLPRLLPVAWAEDEALADDLRALARATGPLRDLDVLGEAWGAVAARCPGLPGPGPGFETARAEARAAARAALGGPASARAVLGLMAAGEAARAGPWRRHGARVLERLHRQVRNRGGGFARLGPEDRHRLRIAVKRLRLAAQLVAGPEPRGRARRYLRRLTRLNEALGALQDLAVQRGLAARIGAGAPLCAWLEGRAEGWEAAARLAWRRWREAAPFWD</sequence>
<feature type="domain" description="CHAD" evidence="2">
    <location>
        <begin position="216"/>
        <end position="478"/>
    </location>
</feature>
<dbReference type="RefSeq" id="WP_170164996.1">
    <property type="nucleotide sequence ID" value="NZ_RJVI01000001.1"/>
</dbReference>
<evidence type="ECO:0000259" key="2">
    <source>
        <dbReference type="PROSITE" id="PS51708"/>
    </source>
</evidence>
<dbReference type="Gene3D" id="2.40.320.10">
    <property type="entry name" value="Hypothetical Protein Pfu-838710-001"/>
    <property type="match status" value="1"/>
</dbReference>
<dbReference type="GO" id="GO:0050355">
    <property type="term" value="F:inorganic triphosphate phosphatase activity"/>
    <property type="evidence" value="ECO:0007669"/>
    <property type="project" value="InterPro"/>
</dbReference>
<dbReference type="Pfam" id="PF05235">
    <property type="entry name" value="CHAD"/>
    <property type="match status" value="1"/>
</dbReference>
<dbReference type="InterPro" id="IPR039013">
    <property type="entry name" value="YgiF"/>
</dbReference>
<dbReference type="EMBL" id="RJVI01000001">
    <property type="protein sequence ID" value="ROR34262.1"/>
    <property type="molecule type" value="Genomic_DNA"/>
</dbReference>
<dbReference type="PROSITE" id="PS51707">
    <property type="entry name" value="CYTH"/>
    <property type="match status" value="1"/>
</dbReference>
<dbReference type="SMART" id="SM00880">
    <property type="entry name" value="CHAD"/>
    <property type="match status" value="1"/>
</dbReference>
<comment type="caution">
    <text evidence="3">The sequence shown here is derived from an EMBL/GenBank/DDBJ whole genome shotgun (WGS) entry which is preliminary data.</text>
</comment>
<dbReference type="PANTHER" id="PTHR39569">
    <property type="entry name" value="INORGANIC TRIPHOSPHATASE"/>
    <property type="match status" value="1"/>
</dbReference>
<evidence type="ECO:0000259" key="1">
    <source>
        <dbReference type="PROSITE" id="PS51707"/>
    </source>
</evidence>
<name>A0A3N1Y9G9_9GAMM</name>
<dbReference type="InterPro" id="IPR038186">
    <property type="entry name" value="CHAD_dom_sf"/>
</dbReference>
<proteinExistence type="predicted"/>
<dbReference type="PANTHER" id="PTHR39569:SF1">
    <property type="entry name" value="INORGANIC TRIPHOSPHATASE"/>
    <property type="match status" value="1"/>
</dbReference>
<evidence type="ECO:0000313" key="4">
    <source>
        <dbReference type="Proteomes" id="UP000276634"/>
    </source>
</evidence>
<dbReference type="PROSITE" id="PS51708">
    <property type="entry name" value="CHAD"/>
    <property type="match status" value="1"/>
</dbReference>
<dbReference type="Pfam" id="PF01928">
    <property type="entry name" value="CYTH"/>
    <property type="match status" value="1"/>
</dbReference>
<dbReference type="InterPro" id="IPR007899">
    <property type="entry name" value="CHAD_dom"/>
</dbReference>
<organism evidence="3 4">
    <name type="scientific">Inmirania thermothiophila</name>
    <dbReference type="NCBI Taxonomy" id="1750597"/>
    <lineage>
        <taxon>Bacteria</taxon>
        <taxon>Pseudomonadati</taxon>
        <taxon>Pseudomonadota</taxon>
        <taxon>Gammaproteobacteria</taxon>
        <taxon>Chromatiales</taxon>
        <taxon>Ectothiorhodospiraceae</taxon>
        <taxon>Inmirania</taxon>
    </lineage>
</organism>
<keyword evidence="4" id="KW-1185">Reference proteome</keyword>
<protein>
    <submittedName>
        <fullName evidence="3">Adenylate cyclase</fullName>
    </submittedName>
</protein>
<reference evidence="3 4" key="1">
    <citation type="submission" date="2018-11" db="EMBL/GenBank/DDBJ databases">
        <title>Genomic Encyclopedia of Type Strains, Phase IV (KMG-IV): sequencing the most valuable type-strain genomes for metagenomic binning, comparative biology and taxonomic classification.</title>
        <authorList>
            <person name="Goeker M."/>
        </authorList>
    </citation>
    <scope>NUCLEOTIDE SEQUENCE [LARGE SCALE GENOMIC DNA]</scope>
    <source>
        <strain evidence="3 4">DSM 100275</strain>
    </source>
</reference>
<dbReference type="InterPro" id="IPR023577">
    <property type="entry name" value="CYTH_domain"/>
</dbReference>
<dbReference type="GO" id="GO:0046872">
    <property type="term" value="F:metal ion binding"/>
    <property type="evidence" value="ECO:0007669"/>
    <property type="project" value="TreeGrafter"/>
</dbReference>
<dbReference type="InterPro" id="IPR033469">
    <property type="entry name" value="CYTH-like_dom_sf"/>
</dbReference>
<feature type="domain" description="CYTH" evidence="1">
    <location>
        <begin position="2"/>
        <end position="199"/>
    </location>
</feature>
<evidence type="ECO:0000313" key="3">
    <source>
        <dbReference type="EMBL" id="ROR34262.1"/>
    </source>
</evidence>
<dbReference type="Proteomes" id="UP000276634">
    <property type="component" value="Unassembled WGS sequence"/>
</dbReference>
<dbReference type="SUPFAM" id="SSF55154">
    <property type="entry name" value="CYTH-like phosphatases"/>
    <property type="match status" value="1"/>
</dbReference>
<dbReference type="SMART" id="SM01118">
    <property type="entry name" value="CYTH"/>
    <property type="match status" value="1"/>
</dbReference>
<gene>
    <name evidence="3" type="ORF">EDC57_0158</name>
</gene>
<accession>A0A3N1Y9G9</accession>